<gene>
    <name evidence="2" type="ORF">TPSB3V08_LOCUS2688</name>
</gene>
<evidence type="ECO:0000256" key="1">
    <source>
        <dbReference type="SAM" id="Phobius"/>
    </source>
</evidence>
<evidence type="ECO:0000313" key="2">
    <source>
        <dbReference type="EMBL" id="CAD7400602.1"/>
    </source>
</evidence>
<dbReference type="AlphaFoldDB" id="A0A7R9GY43"/>
<sequence>MEYTHVEYWDMAMAMGVSKSQAGPAARLYVRYPNKRHPSDLLDEGYHPYRYTTTQHLLPGDLPRRVLFCNNMRWIWILSVTFCGLMKCVSHGHIDSDTSSLISSPDENSIYRSDAEEIGNEVEKRVVKDIHIHSKTNNWYSFLCNRWLSLCGAAVKLLIMFLVHWGYALANIGVVFIVWLYIGHANPAVKPGISAEFKFFTWLKNIFFRLIGKRVQEYEQIVVTPLHPGVEVISSQMNEENEDFSSRKRYHQSSTIQGYSFFASVILIICCIGKGSGTRGARVLEPPCSYFGERRGAGTIFTPTPQYFQSLFKPQDLLQEPDVCNLRCVTILQSWLIPEAVSDILANEVESMRSGNTVGTNGNLPGTSEHMTHPEFRAMSGGRGAKGIIASCLTLQGATSPPENMYRPTLTLFSYGHNRIKKKKEGDL</sequence>
<feature type="transmembrane region" description="Helical" evidence="1">
    <location>
        <begin position="157"/>
        <end position="182"/>
    </location>
</feature>
<proteinExistence type="predicted"/>
<keyword evidence="1" id="KW-0812">Transmembrane</keyword>
<name>A0A7R9GY43_TIMPO</name>
<protein>
    <submittedName>
        <fullName evidence="2">Uncharacterized protein</fullName>
    </submittedName>
</protein>
<reference evidence="2" key="1">
    <citation type="submission" date="2020-11" db="EMBL/GenBank/DDBJ databases">
        <authorList>
            <person name="Tran Van P."/>
        </authorList>
    </citation>
    <scope>NUCLEOTIDE SEQUENCE</scope>
</reference>
<organism evidence="2">
    <name type="scientific">Timema poppense</name>
    <name type="common">Walking stick</name>
    <dbReference type="NCBI Taxonomy" id="170557"/>
    <lineage>
        <taxon>Eukaryota</taxon>
        <taxon>Metazoa</taxon>
        <taxon>Ecdysozoa</taxon>
        <taxon>Arthropoda</taxon>
        <taxon>Hexapoda</taxon>
        <taxon>Insecta</taxon>
        <taxon>Pterygota</taxon>
        <taxon>Neoptera</taxon>
        <taxon>Polyneoptera</taxon>
        <taxon>Phasmatodea</taxon>
        <taxon>Timematodea</taxon>
        <taxon>Timematoidea</taxon>
        <taxon>Timematidae</taxon>
        <taxon>Timema</taxon>
    </lineage>
</organism>
<dbReference type="EMBL" id="OD001096">
    <property type="protein sequence ID" value="CAD7400602.1"/>
    <property type="molecule type" value="Genomic_DNA"/>
</dbReference>
<keyword evidence="1" id="KW-1133">Transmembrane helix</keyword>
<keyword evidence="1" id="KW-0472">Membrane</keyword>
<accession>A0A7R9GY43</accession>